<evidence type="ECO:0000313" key="3">
    <source>
        <dbReference type="EMBL" id="MBB5175770.1"/>
    </source>
</evidence>
<feature type="compositionally biased region" description="Basic and acidic residues" evidence="2">
    <location>
        <begin position="28"/>
        <end position="46"/>
    </location>
</feature>
<dbReference type="AlphaFoldDB" id="A0A9Q2CZ76"/>
<dbReference type="Gene3D" id="2.60.40.1240">
    <property type="match status" value="1"/>
</dbReference>
<dbReference type="Proteomes" id="UP000579136">
    <property type="component" value="Unassembled WGS sequence"/>
</dbReference>
<evidence type="ECO:0000256" key="2">
    <source>
        <dbReference type="SAM" id="MobiDB-lite"/>
    </source>
</evidence>
<dbReference type="EMBL" id="JACHHF010000003">
    <property type="protein sequence ID" value="MBB5175770.1"/>
    <property type="molecule type" value="Genomic_DNA"/>
</dbReference>
<evidence type="ECO:0000256" key="1">
    <source>
        <dbReference type="ARBA" id="ARBA00022729"/>
    </source>
</evidence>
<accession>A0A9Q2CZ76</accession>
<evidence type="ECO:0000313" key="4">
    <source>
        <dbReference type="Proteomes" id="UP000579136"/>
    </source>
</evidence>
<dbReference type="InterPro" id="IPR029050">
    <property type="entry name" value="Immunoprotect_excell_Ig-like"/>
</dbReference>
<protein>
    <recommendedName>
        <fullName evidence="5">DUF4352 domain-containing protein</fullName>
    </recommendedName>
</protein>
<proteinExistence type="predicted"/>
<sequence>MKRLLLSILAVSLLAGCTSENSEEVAEKEEPKTEVKEVKVSPEKKLENDTRHDIGDVVTIDGIDFTIKSSQLTDERIEDHFESFEYVLELELYYKNNTEQPFPAGRDVSVQVNDKEATYYDLDDSILREIAPGEEITGKVYYAFNGTPEVLTAKFEPLLNTENESEEYNVYPDLDLEEA</sequence>
<feature type="region of interest" description="Disordered" evidence="2">
    <location>
        <begin position="20"/>
        <end position="46"/>
    </location>
</feature>
<organism evidence="3 4">
    <name type="scientific">Nosocomiicoccus ampullae</name>
    <dbReference type="NCBI Taxonomy" id="489910"/>
    <lineage>
        <taxon>Bacteria</taxon>
        <taxon>Bacillati</taxon>
        <taxon>Bacillota</taxon>
        <taxon>Bacilli</taxon>
        <taxon>Bacillales</taxon>
        <taxon>Staphylococcaceae</taxon>
        <taxon>Nosocomiicoccus</taxon>
    </lineage>
</organism>
<keyword evidence="1" id="KW-0732">Signal</keyword>
<keyword evidence="4" id="KW-1185">Reference proteome</keyword>
<dbReference type="PROSITE" id="PS51257">
    <property type="entry name" value="PROKAR_LIPOPROTEIN"/>
    <property type="match status" value="1"/>
</dbReference>
<reference evidence="3 4" key="1">
    <citation type="submission" date="2020-08" db="EMBL/GenBank/DDBJ databases">
        <title>Genomic Encyclopedia of Type Strains, Phase IV (KMG-IV): sequencing the most valuable type-strain genomes for metagenomic binning, comparative biology and taxonomic classification.</title>
        <authorList>
            <person name="Goeker M."/>
        </authorList>
    </citation>
    <scope>NUCLEOTIDE SEQUENCE [LARGE SCALE GENOMIC DNA]</scope>
    <source>
        <strain evidence="3 4">DSM 19163</strain>
    </source>
</reference>
<dbReference type="RefSeq" id="WP_183673370.1">
    <property type="nucleotide sequence ID" value="NZ_CBCRYX010000002.1"/>
</dbReference>
<evidence type="ECO:0008006" key="5">
    <source>
        <dbReference type="Google" id="ProtNLM"/>
    </source>
</evidence>
<comment type="caution">
    <text evidence="3">The sequence shown here is derived from an EMBL/GenBank/DDBJ whole genome shotgun (WGS) entry which is preliminary data.</text>
</comment>
<name>A0A9Q2CZ76_9STAP</name>
<gene>
    <name evidence="3" type="ORF">HNQ45_000645</name>
</gene>